<dbReference type="Pfam" id="PF00067">
    <property type="entry name" value="p450"/>
    <property type="match status" value="1"/>
</dbReference>
<dbReference type="CDD" id="cd11065">
    <property type="entry name" value="CYP64-like"/>
    <property type="match status" value="1"/>
</dbReference>
<keyword evidence="16" id="KW-1185">Reference proteome</keyword>
<evidence type="ECO:0000256" key="10">
    <source>
        <dbReference type="ARBA" id="ARBA00023004"/>
    </source>
</evidence>
<dbReference type="OrthoDB" id="2789670at2759"/>
<dbReference type="InterPro" id="IPR036396">
    <property type="entry name" value="Cyt_P450_sf"/>
</dbReference>
<evidence type="ECO:0000256" key="14">
    <source>
        <dbReference type="RuleBase" id="RU000461"/>
    </source>
</evidence>
<dbReference type="GO" id="GO:0004497">
    <property type="term" value="F:monooxygenase activity"/>
    <property type="evidence" value="ECO:0007669"/>
    <property type="project" value="UniProtKB-KW"/>
</dbReference>
<keyword evidence="6" id="KW-0812">Transmembrane</keyword>
<evidence type="ECO:0000256" key="13">
    <source>
        <dbReference type="PIRSR" id="PIRSR602401-1"/>
    </source>
</evidence>
<evidence type="ECO:0000313" key="15">
    <source>
        <dbReference type="EMBL" id="EPT01292.1"/>
    </source>
</evidence>
<evidence type="ECO:0000256" key="3">
    <source>
        <dbReference type="ARBA" id="ARBA00005179"/>
    </source>
</evidence>
<dbReference type="GO" id="GO:0016705">
    <property type="term" value="F:oxidoreductase activity, acting on paired donors, with incorporation or reduction of molecular oxygen"/>
    <property type="evidence" value="ECO:0007669"/>
    <property type="project" value="InterPro"/>
</dbReference>
<comment type="cofactor">
    <cofactor evidence="1 13">
        <name>heme</name>
        <dbReference type="ChEBI" id="CHEBI:30413"/>
    </cofactor>
</comment>
<dbReference type="STRING" id="743788.S8E8H9"/>
<dbReference type="InParanoid" id="S8E8H9"/>
<sequence>MHVSVFDVALGATFIVVFVLLVGRPSWGRSFPPGPRPVPLLGNLHQMSAEHPWKLFRQWNTTYGDIVFLRVFNTPMLVVNSQSAARDLMEKQGTKYSDRPHSTWLLQLLDWDLNIGSMPYGVMLRRNRRWLQAPLFDKLSLQQFIPMQARTAHTLLVNLLEDPNNFWAHLHQFAGSVVLEVLYGHSVVSSDDKYLALADKVSEGVTAVTAPGIAVLDFIPILRHLPAWFPGGSFRHLAKETKVALWETANTTYDLAADTNARTADKHTIIGSIIKEYKDKGELQDMKREIMSLGAGAYTAGTDTTRSTLQSFVLAMVLHPDVLIKAQKEMDSVVGSDRLPTIEDRPSLPYLDCILKETWRWASPAPLSVPHASSSDDVYRGYYIPKGTVIVPNIWLMLRDPDDYPEPDLYIPDRFMGLSAEKAERIDPRNIVFGHGRRICPARRFADNSVWHAMAGLVATFDICKAKDDMGNDITPEPVFHSGLSSPPLVFQCTIKPRSAQAVELIRKVN</sequence>
<dbReference type="GO" id="GO:0005506">
    <property type="term" value="F:iron ion binding"/>
    <property type="evidence" value="ECO:0007669"/>
    <property type="project" value="InterPro"/>
</dbReference>
<dbReference type="eggNOG" id="KOG0156">
    <property type="taxonomic scope" value="Eukaryota"/>
</dbReference>
<evidence type="ECO:0000256" key="6">
    <source>
        <dbReference type="ARBA" id="ARBA00022692"/>
    </source>
</evidence>
<keyword evidence="8" id="KW-1133">Transmembrane helix</keyword>
<evidence type="ECO:0000256" key="1">
    <source>
        <dbReference type="ARBA" id="ARBA00001971"/>
    </source>
</evidence>
<keyword evidence="12" id="KW-0472">Membrane</keyword>
<dbReference type="GO" id="GO:0016020">
    <property type="term" value="C:membrane"/>
    <property type="evidence" value="ECO:0007669"/>
    <property type="project" value="UniProtKB-SubCell"/>
</dbReference>
<keyword evidence="9 14" id="KW-0560">Oxidoreductase</keyword>
<feature type="binding site" description="axial binding residue" evidence="13">
    <location>
        <position position="440"/>
    </location>
    <ligand>
        <name>heme</name>
        <dbReference type="ChEBI" id="CHEBI:30413"/>
    </ligand>
    <ligandPart>
        <name>Fe</name>
        <dbReference type="ChEBI" id="CHEBI:18248"/>
    </ligandPart>
</feature>
<dbReference type="PROSITE" id="PS00086">
    <property type="entry name" value="CYTOCHROME_P450"/>
    <property type="match status" value="1"/>
</dbReference>
<dbReference type="PANTHER" id="PTHR46300:SF7">
    <property type="entry name" value="P450, PUTATIVE (EUROFUNG)-RELATED"/>
    <property type="match status" value="1"/>
</dbReference>
<evidence type="ECO:0008006" key="17">
    <source>
        <dbReference type="Google" id="ProtNLM"/>
    </source>
</evidence>
<evidence type="ECO:0000256" key="9">
    <source>
        <dbReference type="ARBA" id="ARBA00023002"/>
    </source>
</evidence>
<dbReference type="InterPro" id="IPR050364">
    <property type="entry name" value="Cytochrome_P450_fung"/>
</dbReference>
<dbReference type="PRINTS" id="PR00463">
    <property type="entry name" value="EP450I"/>
</dbReference>
<comment type="subcellular location">
    <subcellularLocation>
        <location evidence="2">Membrane</location>
        <topology evidence="2">Single-pass membrane protein</topology>
    </subcellularLocation>
</comment>
<protein>
    <recommendedName>
        <fullName evidence="17">Cytochrome P450</fullName>
    </recommendedName>
</protein>
<keyword evidence="7 13" id="KW-0479">Metal-binding</keyword>
<evidence type="ECO:0000256" key="2">
    <source>
        <dbReference type="ARBA" id="ARBA00004167"/>
    </source>
</evidence>
<gene>
    <name evidence="15" type="ORF">FOMPIDRAFT_1049004</name>
</gene>
<evidence type="ECO:0000256" key="11">
    <source>
        <dbReference type="ARBA" id="ARBA00023033"/>
    </source>
</evidence>
<dbReference type="AlphaFoldDB" id="S8E8H9"/>
<keyword evidence="11 14" id="KW-0503">Monooxygenase</keyword>
<evidence type="ECO:0000256" key="7">
    <source>
        <dbReference type="ARBA" id="ARBA00022723"/>
    </source>
</evidence>
<name>S8E8H9_FOMSC</name>
<evidence type="ECO:0000256" key="8">
    <source>
        <dbReference type="ARBA" id="ARBA00022989"/>
    </source>
</evidence>
<reference evidence="15 16" key="1">
    <citation type="journal article" date="2012" name="Science">
        <title>The Paleozoic origin of enzymatic lignin decomposition reconstructed from 31 fungal genomes.</title>
        <authorList>
            <person name="Floudas D."/>
            <person name="Binder M."/>
            <person name="Riley R."/>
            <person name="Barry K."/>
            <person name="Blanchette R.A."/>
            <person name="Henrissat B."/>
            <person name="Martinez A.T."/>
            <person name="Otillar R."/>
            <person name="Spatafora J.W."/>
            <person name="Yadav J.S."/>
            <person name="Aerts A."/>
            <person name="Benoit I."/>
            <person name="Boyd A."/>
            <person name="Carlson A."/>
            <person name="Copeland A."/>
            <person name="Coutinho P.M."/>
            <person name="de Vries R.P."/>
            <person name="Ferreira P."/>
            <person name="Findley K."/>
            <person name="Foster B."/>
            <person name="Gaskell J."/>
            <person name="Glotzer D."/>
            <person name="Gorecki P."/>
            <person name="Heitman J."/>
            <person name="Hesse C."/>
            <person name="Hori C."/>
            <person name="Igarashi K."/>
            <person name="Jurgens J.A."/>
            <person name="Kallen N."/>
            <person name="Kersten P."/>
            <person name="Kohler A."/>
            <person name="Kuees U."/>
            <person name="Kumar T.K.A."/>
            <person name="Kuo A."/>
            <person name="LaButti K."/>
            <person name="Larrondo L.F."/>
            <person name="Lindquist E."/>
            <person name="Ling A."/>
            <person name="Lombard V."/>
            <person name="Lucas S."/>
            <person name="Lundell T."/>
            <person name="Martin R."/>
            <person name="McLaughlin D.J."/>
            <person name="Morgenstern I."/>
            <person name="Morin E."/>
            <person name="Murat C."/>
            <person name="Nagy L.G."/>
            <person name="Nolan M."/>
            <person name="Ohm R.A."/>
            <person name="Patyshakuliyeva A."/>
            <person name="Rokas A."/>
            <person name="Ruiz-Duenas F.J."/>
            <person name="Sabat G."/>
            <person name="Salamov A."/>
            <person name="Samejima M."/>
            <person name="Schmutz J."/>
            <person name="Slot J.C."/>
            <person name="St John F."/>
            <person name="Stenlid J."/>
            <person name="Sun H."/>
            <person name="Sun S."/>
            <person name="Syed K."/>
            <person name="Tsang A."/>
            <person name="Wiebenga A."/>
            <person name="Young D."/>
            <person name="Pisabarro A."/>
            <person name="Eastwood D.C."/>
            <person name="Martin F."/>
            <person name="Cullen D."/>
            <person name="Grigoriev I.V."/>
            <person name="Hibbett D.S."/>
        </authorList>
    </citation>
    <scope>NUCLEOTIDE SEQUENCE</scope>
    <source>
        <strain evidence="16">FP-58527</strain>
    </source>
</reference>
<evidence type="ECO:0000256" key="5">
    <source>
        <dbReference type="ARBA" id="ARBA00022617"/>
    </source>
</evidence>
<keyword evidence="10 13" id="KW-0408">Iron</keyword>
<evidence type="ECO:0000256" key="4">
    <source>
        <dbReference type="ARBA" id="ARBA00010617"/>
    </source>
</evidence>
<evidence type="ECO:0000256" key="12">
    <source>
        <dbReference type="ARBA" id="ARBA00023136"/>
    </source>
</evidence>
<dbReference type="Proteomes" id="UP000015241">
    <property type="component" value="Unassembled WGS sequence"/>
</dbReference>
<dbReference type="InterPro" id="IPR017972">
    <property type="entry name" value="Cyt_P450_CS"/>
</dbReference>
<dbReference type="Gene3D" id="1.10.630.10">
    <property type="entry name" value="Cytochrome P450"/>
    <property type="match status" value="1"/>
</dbReference>
<keyword evidence="5 13" id="KW-0349">Heme</keyword>
<evidence type="ECO:0000313" key="16">
    <source>
        <dbReference type="Proteomes" id="UP000015241"/>
    </source>
</evidence>
<dbReference type="InterPro" id="IPR002401">
    <property type="entry name" value="Cyt_P450_E_grp-I"/>
</dbReference>
<dbReference type="SUPFAM" id="SSF48264">
    <property type="entry name" value="Cytochrome P450"/>
    <property type="match status" value="1"/>
</dbReference>
<dbReference type="PANTHER" id="PTHR46300">
    <property type="entry name" value="P450, PUTATIVE (EUROFUNG)-RELATED-RELATED"/>
    <property type="match status" value="1"/>
</dbReference>
<dbReference type="InterPro" id="IPR001128">
    <property type="entry name" value="Cyt_P450"/>
</dbReference>
<accession>S8E8H9</accession>
<comment type="similarity">
    <text evidence="4 14">Belongs to the cytochrome P450 family.</text>
</comment>
<dbReference type="HOGENOM" id="CLU_001570_2_3_1"/>
<comment type="pathway">
    <text evidence="3">Secondary metabolite biosynthesis.</text>
</comment>
<dbReference type="GO" id="GO:0020037">
    <property type="term" value="F:heme binding"/>
    <property type="evidence" value="ECO:0007669"/>
    <property type="project" value="InterPro"/>
</dbReference>
<organism evidence="15 16">
    <name type="scientific">Fomitopsis schrenkii</name>
    <name type="common">Brown rot fungus</name>
    <dbReference type="NCBI Taxonomy" id="2126942"/>
    <lineage>
        <taxon>Eukaryota</taxon>
        <taxon>Fungi</taxon>
        <taxon>Dikarya</taxon>
        <taxon>Basidiomycota</taxon>
        <taxon>Agaricomycotina</taxon>
        <taxon>Agaricomycetes</taxon>
        <taxon>Polyporales</taxon>
        <taxon>Fomitopsis</taxon>
    </lineage>
</organism>
<proteinExistence type="inferred from homology"/>
<dbReference type="EMBL" id="KE504143">
    <property type="protein sequence ID" value="EPT01292.1"/>
    <property type="molecule type" value="Genomic_DNA"/>
</dbReference>